<accession>A0AB40C7Q0</accession>
<evidence type="ECO:0000256" key="3">
    <source>
        <dbReference type="ARBA" id="ARBA00022692"/>
    </source>
</evidence>
<dbReference type="Pfam" id="PF08263">
    <property type="entry name" value="LRRNT_2"/>
    <property type="match status" value="1"/>
</dbReference>
<gene>
    <name evidence="11" type="primary">LOC120273304</name>
</gene>
<evidence type="ECO:0000256" key="8">
    <source>
        <dbReference type="ARBA" id="ARBA00023180"/>
    </source>
</evidence>
<dbReference type="Proteomes" id="UP001515500">
    <property type="component" value="Chromosome 12"/>
</dbReference>
<dbReference type="Pfam" id="PF13855">
    <property type="entry name" value="LRR_8"/>
    <property type="match status" value="1"/>
</dbReference>
<dbReference type="PANTHER" id="PTHR48063:SF90">
    <property type="entry name" value="OS11G0565920 PROTEIN"/>
    <property type="match status" value="1"/>
</dbReference>
<dbReference type="GeneID" id="120273304"/>
<evidence type="ECO:0000256" key="4">
    <source>
        <dbReference type="ARBA" id="ARBA00022729"/>
    </source>
</evidence>
<evidence type="ECO:0000256" key="6">
    <source>
        <dbReference type="ARBA" id="ARBA00022989"/>
    </source>
</evidence>
<dbReference type="InterPro" id="IPR046956">
    <property type="entry name" value="RLP23-like"/>
</dbReference>
<reference evidence="11" key="1">
    <citation type="submission" date="2025-08" db="UniProtKB">
        <authorList>
            <consortium name="RefSeq"/>
        </authorList>
    </citation>
    <scope>IDENTIFICATION</scope>
</reference>
<dbReference type="FunFam" id="3.80.10.10:FF:000383">
    <property type="entry name" value="Leucine-rich repeat receptor protein kinase EMS1"/>
    <property type="match status" value="1"/>
</dbReference>
<evidence type="ECO:0000256" key="7">
    <source>
        <dbReference type="ARBA" id="ARBA00023136"/>
    </source>
</evidence>
<evidence type="ECO:0000256" key="1">
    <source>
        <dbReference type="ARBA" id="ARBA00004479"/>
    </source>
</evidence>
<name>A0AB40C7Q0_DIOCR</name>
<comment type="subcellular location">
    <subcellularLocation>
        <location evidence="1">Membrane</location>
        <topology evidence="1">Single-pass type I membrane protein</topology>
    </subcellularLocation>
</comment>
<organism evidence="10 11">
    <name type="scientific">Dioscorea cayennensis subsp. rotundata</name>
    <name type="common">White Guinea yam</name>
    <name type="synonym">Dioscorea rotundata</name>
    <dbReference type="NCBI Taxonomy" id="55577"/>
    <lineage>
        <taxon>Eukaryota</taxon>
        <taxon>Viridiplantae</taxon>
        <taxon>Streptophyta</taxon>
        <taxon>Embryophyta</taxon>
        <taxon>Tracheophyta</taxon>
        <taxon>Spermatophyta</taxon>
        <taxon>Magnoliopsida</taxon>
        <taxon>Liliopsida</taxon>
        <taxon>Dioscoreales</taxon>
        <taxon>Dioscoreaceae</taxon>
        <taxon>Dioscorea</taxon>
    </lineage>
</organism>
<dbReference type="PROSITE" id="PS51450">
    <property type="entry name" value="LRR"/>
    <property type="match status" value="1"/>
</dbReference>
<keyword evidence="10" id="KW-1185">Reference proteome</keyword>
<evidence type="ECO:0000313" key="11">
    <source>
        <dbReference type="RefSeq" id="XP_039135861.1"/>
    </source>
</evidence>
<dbReference type="RefSeq" id="XP_039135861.1">
    <property type="nucleotide sequence ID" value="XM_039279927.1"/>
</dbReference>
<feature type="domain" description="Leucine-rich repeat-containing N-terminal plant-type" evidence="9">
    <location>
        <begin position="23"/>
        <end position="63"/>
    </location>
</feature>
<keyword evidence="5" id="KW-0677">Repeat</keyword>
<dbReference type="SUPFAM" id="SSF52058">
    <property type="entry name" value="L domain-like"/>
    <property type="match status" value="1"/>
</dbReference>
<dbReference type="Gene3D" id="3.80.10.10">
    <property type="entry name" value="Ribonuclease Inhibitor"/>
    <property type="match status" value="3"/>
</dbReference>
<keyword evidence="8" id="KW-0325">Glycoprotein</keyword>
<evidence type="ECO:0000259" key="9">
    <source>
        <dbReference type="Pfam" id="PF08263"/>
    </source>
</evidence>
<dbReference type="Pfam" id="PF00560">
    <property type="entry name" value="LRR_1"/>
    <property type="match status" value="5"/>
</dbReference>
<dbReference type="InterPro" id="IPR032675">
    <property type="entry name" value="LRR_dom_sf"/>
</dbReference>
<dbReference type="AlphaFoldDB" id="A0AB40C7Q0"/>
<keyword evidence="4" id="KW-0732">Signal</keyword>
<keyword evidence="2" id="KW-0433">Leucine-rich repeat</keyword>
<dbReference type="InterPro" id="IPR013210">
    <property type="entry name" value="LRR_N_plant-typ"/>
</dbReference>
<proteinExistence type="predicted"/>
<keyword evidence="7" id="KW-0472">Membrane</keyword>
<evidence type="ECO:0000256" key="5">
    <source>
        <dbReference type="ARBA" id="ARBA00022737"/>
    </source>
</evidence>
<protein>
    <submittedName>
        <fullName evidence="11">Receptor-like protein 12</fullName>
    </submittedName>
</protein>
<dbReference type="InterPro" id="IPR001611">
    <property type="entry name" value="Leu-rich_rpt"/>
</dbReference>
<keyword evidence="6" id="KW-1133">Transmembrane helix</keyword>
<dbReference type="PANTHER" id="PTHR48063">
    <property type="entry name" value="LRR RECEPTOR-LIKE KINASE"/>
    <property type="match status" value="1"/>
</dbReference>
<keyword evidence="3" id="KW-0812">Transmembrane</keyword>
<sequence>MPFITGTITTSSTGNTTRGCIKAERDALLAFKAELMYHKAHPISSWGNYTDIDCCQWAGVHCDNNSGHIVRLDPRLWRPPPNNFDDYNYYVWCDDESGLSGNISESLLGLKHLTYLDLSFNCFLNISIPKFLSSLENLVHLDLSYSGFTGVIPYELGNLTKLSYLNLANYDNKVDDAEWLSGLSSLRYFMNIIPESLPYLNFTSLSSVDIRFNKFDNTSIPEWLFRIPNLRHLTLTDCGFTGTIPSSIRNATSLQMLSLALNKGISGDIPRGFGDLCNLQELYLSGTFVGKSLEDFKDAFSGCIRRNLNVLTFEFSWLQGPLPDCYNFNYHSLITEAHLANLTGLKYLILHRTNLVLNISTDWIPGFQAFGIYLSYCHIGPKFPVWLANQVNLASLEISNSGIKDSMPNWFWNITGTMISLDLSNNEIKGRMPQRFKFQAEEDYAEILLSSNHFEGSIPYFSSNVYALDLSNNSFSGIIPSDLGNFVGVRPRLTHLSLSSNNLTGGIPNSLCNFMELIFLELSNNHLEGVIPSCWNNLTSLQYLILANNSLSQSEITTNTSQHQGGTPEVNDLQYRDSLLLKVQIQQGEDEQQDN</sequence>
<dbReference type="GO" id="GO:0016020">
    <property type="term" value="C:membrane"/>
    <property type="evidence" value="ECO:0007669"/>
    <property type="project" value="UniProtKB-SubCell"/>
</dbReference>
<evidence type="ECO:0000313" key="10">
    <source>
        <dbReference type="Proteomes" id="UP001515500"/>
    </source>
</evidence>
<evidence type="ECO:0000256" key="2">
    <source>
        <dbReference type="ARBA" id="ARBA00022614"/>
    </source>
</evidence>